<dbReference type="GO" id="GO:0060337">
    <property type="term" value="P:type I interferon-mediated signaling pathway"/>
    <property type="evidence" value="ECO:0007669"/>
    <property type="project" value="TreeGrafter"/>
</dbReference>
<dbReference type="GO" id="GO:0034341">
    <property type="term" value="P:response to type II interferon"/>
    <property type="evidence" value="ECO:0007669"/>
    <property type="project" value="TreeGrafter"/>
</dbReference>
<dbReference type="Pfam" id="PF04505">
    <property type="entry name" value="CD225"/>
    <property type="match status" value="1"/>
</dbReference>
<dbReference type="GO" id="GO:0045071">
    <property type="term" value="P:negative regulation of viral genome replication"/>
    <property type="evidence" value="ECO:0007669"/>
    <property type="project" value="TreeGrafter"/>
</dbReference>
<organism evidence="7 8">
    <name type="scientific">Tupaia chinensis</name>
    <name type="common">Chinese tree shrew</name>
    <name type="synonym">Tupaia belangeri chinensis</name>
    <dbReference type="NCBI Taxonomy" id="246437"/>
    <lineage>
        <taxon>Eukaryota</taxon>
        <taxon>Metazoa</taxon>
        <taxon>Chordata</taxon>
        <taxon>Craniata</taxon>
        <taxon>Vertebrata</taxon>
        <taxon>Euteleostomi</taxon>
        <taxon>Mammalia</taxon>
        <taxon>Eutheria</taxon>
        <taxon>Euarchontoglires</taxon>
        <taxon>Scandentia</taxon>
        <taxon>Tupaiidae</taxon>
        <taxon>Tupaia</taxon>
    </lineage>
</organism>
<dbReference type="InterPro" id="IPR051517">
    <property type="entry name" value="IFITM_antiviral_protein"/>
</dbReference>
<feature type="transmembrane region" description="Helical" evidence="6">
    <location>
        <begin position="61"/>
        <end position="83"/>
    </location>
</feature>
<keyword evidence="8" id="KW-1185">Reference proteome</keyword>
<keyword evidence="3 6" id="KW-0812">Transmembrane</keyword>
<evidence type="ECO:0000256" key="6">
    <source>
        <dbReference type="SAM" id="Phobius"/>
    </source>
</evidence>
<dbReference type="EMBL" id="KB360787">
    <property type="protein sequence ID" value="ELV13627.1"/>
    <property type="molecule type" value="Genomic_DNA"/>
</dbReference>
<evidence type="ECO:0000256" key="5">
    <source>
        <dbReference type="ARBA" id="ARBA00023136"/>
    </source>
</evidence>
<dbReference type="Proteomes" id="UP000011518">
    <property type="component" value="Unassembled WGS sequence"/>
</dbReference>
<name>L8YBK3_TUPCH</name>
<reference evidence="8" key="1">
    <citation type="submission" date="2012-07" db="EMBL/GenBank/DDBJ databases">
        <title>Genome of the Chinese tree shrew, a rising model animal genetically related to primates.</title>
        <authorList>
            <person name="Zhang G."/>
            <person name="Fan Y."/>
            <person name="Yao Y."/>
            <person name="Huang Z."/>
        </authorList>
    </citation>
    <scope>NUCLEOTIDE SEQUENCE [LARGE SCALE GENOMIC DNA]</scope>
</reference>
<dbReference type="PANTHER" id="PTHR13999">
    <property type="entry name" value="INTERFERON INDUCIBLE TRANSMEMBRANE PROTEIN"/>
    <property type="match status" value="1"/>
</dbReference>
<protein>
    <submittedName>
        <fullName evidence="7">Interferon-induced transmembrane protein 3</fullName>
    </submittedName>
</protein>
<evidence type="ECO:0000313" key="7">
    <source>
        <dbReference type="EMBL" id="ELV13627.1"/>
    </source>
</evidence>
<dbReference type="eggNOG" id="ENOG502S9XK">
    <property type="taxonomic scope" value="Eukaryota"/>
</dbReference>
<feature type="transmembrane region" description="Helical" evidence="6">
    <location>
        <begin position="111"/>
        <end position="135"/>
    </location>
</feature>
<gene>
    <name evidence="7" type="ORF">TREES_T100019908</name>
</gene>
<dbReference type="GO" id="GO:0005886">
    <property type="term" value="C:plasma membrane"/>
    <property type="evidence" value="ECO:0007669"/>
    <property type="project" value="TreeGrafter"/>
</dbReference>
<dbReference type="GO" id="GO:0035455">
    <property type="term" value="P:response to interferon-alpha"/>
    <property type="evidence" value="ECO:0007669"/>
    <property type="project" value="TreeGrafter"/>
</dbReference>
<comment type="similarity">
    <text evidence="2">Belongs to the CD225/Dispanin family.</text>
</comment>
<dbReference type="GO" id="GO:0046597">
    <property type="term" value="P:host-mediated suppression of symbiont invasion"/>
    <property type="evidence" value="ECO:0007669"/>
    <property type="project" value="TreeGrafter"/>
</dbReference>
<dbReference type="STRING" id="246437.L8YBK3"/>
<evidence type="ECO:0000256" key="2">
    <source>
        <dbReference type="ARBA" id="ARBA00006843"/>
    </source>
</evidence>
<comment type="subcellular location">
    <subcellularLocation>
        <location evidence="1">Membrane</location>
    </subcellularLocation>
</comment>
<dbReference type="GO" id="GO:0051607">
    <property type="term" value="P:defense response to virus"/>
    <property type="evidence" value="ECO:0007669"/>
    <property type="project" value="TreeGrafter"/>
</dbReference>
<keyword evidence="4 6" id="KW-1133">Transmembrane helix</keyword>
<sequence length="150" mass="16769">MCAMNHTSQTFFTRGNTGPLPNYEMLREEHEVRVLGAPPPAAPVAPTVINIHSETSVPNHVVWSLFNTIFMNWCCLGFITLVYSLKSRNRKMTGDVIGAQAYASTTECLNICTLVLGILMVTAIIICFIIKPAIIHQMISEMKKYFEGFQ</sequence>
<dbReference type="PANTHER" id="PTHR13999:SF4">
    <property type="entry name" value="INTERFERON-INDUCED TRANSMEMBRANE PROTEIN 3"/>
    <property type="match status" value="1"/>
</dbReference>
<dbReference type="GO" id="GO:0035456">
    <property type="term" value="P:response to interferon-beta"/>
    <property type="evidence" value="ECO:0007669"/>
    <property type="project" value="TreeGrafter"/>
</dbReference>
<accession>L8YBK3</accession>
<keyword evidence="5 6" id="KW-0472">Membrane</keyword>
<dbReference type="AlphaFoldDB" id="L8YBK3"/>
<dbReference type="InParanoid" id="L8YBK3"/>
<dbReference type="InterPro" id="IPR007593">
    <property type="entry name" value="CD225/Dispanin_fam"/>
</dbReference>
<evidence type="ECO:0000256" key="1">
    <source>
        <dbReference type="ARBA" id="ARBA00004370"/>
    </source>
</evidence>
<proteinExistence type="inferred from homology"/>
<evidence type="ECO:0000256" key="4">
    <source>
        <dbReference type="ARBA" id="ARBA00022989"/>
    </source>
</evidence>
<evidence type="ECO:0000256" key="3">
    <source>
        <dbReference type="ARBA" id="ARBA00022692"/>
    </source>
</evidence>
<evidence type="ECO:0000313" key="8">
    <source>
        <dbReference type="Proteomes" id="UP000011518"/>
    </source>
</evidence>
<reference evidence="8" key="2">
    <citation type="journal article" date="2013" name="Nat. Commun.">
        <title>Genome of the Chinese tree shrew.</title>
        <authorList>
            <person name="Fan Y."/>
            <person name="Huang Z.Y."/>
            <person name="Cao C.C."/>
            <person name="Chen C.S."/>
            <person name="Chen Y.X."/>
            <person name="Fan D.D."/>
            <person name="He J."/>
            <person name="Hou H.L."/>
            <person name="Hu L."/>
            <person name="Hu X.T."/>
            <person name="Jiang X.T."/>
            <person name="Lai R."/>
            <person name="Lang Y.S."/>
            <person name="Liang B."/>
            <person name="Liao S.G."/>
            <person name="Mu D."/>
            <person name="Ma Y.Y."/>
            <person name="Niu Y.Y."/>
            <person name="Sun X.Q."/>
            <person name="Xia J.Q."/>
            <person name="Xiao J."/>
            <person name="Xiong Z.Q."/>
            <person name="Xu L."/>
            <person name="Yang L."/>
            <person name="Zhang Y."/>
            <person name="Zhao W."/>
            <person name="Zhao X.D."/>
            <person name="Zheng Y.T."/>
            <person name="Zhou J.M."/>
            <person name="Zhu Y.B."/>
            <person name="Zhang G.J."/>
            <person name="Wang J."/>
            <person name="Yao Y.G."/>
        </authorList>
    </citation>
    <scope>NUCLEOTIDE SEQUENCE [LARGE SCALE GENOMIC DNA]</scope>
</reference>